<dbReference type="AlphaFoldDB" id="A0A3G3IJ98"/>
<gene>
    <name evidence="2" type="ORF">BKD89_07125</name>
</gene>
<protein>
    <submittedName>
        <fullName evidence="2">Uncharacterized protein</fullName>
    </submittedName>
</protein>
<reference evidence="2 3" key="1">
    <citation type="submission" date="2016-10" db="EMBL/GenBank/DDBJ databases">
        <title>Complete genome of the TMA-utilizing, human hosted archaeon Methanomethylophilus alvus Gen. nov, sp. nov., strain Mx-05, derived from a pure culture.</title>
        <authorList>
            <person name="Brugere J.-F."/>
            <person name="Ben Hania W."/>
            <person name="Chaudhary P.P."/>
            <person name="Gaci N."/>
            <person name="Borrel G."/>
            <person name="Cao Van Tuat L."/>
            <person name="Fardeau M.-L."/>
            <person name="Harris H.M.B."/>
            <person name="O'Toole P.W."/>
            <person name="Ollivier B."/>
        </authorList>
    </citation>
    <scope>NUCLEOTIDE SEQUENCE [LARGE SCALE GENOMIC DNA]</scope>
    <source>
        <strain evidence="2 3">Mx-05</strain>
    </source>
</reference>
<evidence type="ECO:0000313" key="3">
    <source>
        <dbReference type="Proteomes" id="UP000273278"/>
    </source>
</evidence>
<dbReference type="Proteomes" id="UP000273278">
    <property type="component" value="Chromosome"/>
</dbReference>
<feature type="transmembrane region" description="Helical" evidence="1">
    <location>
        <begin position="86"/>
        <end position="103"/>
    </location>
</feature>
<dbReference type="RefSeq" id="WP_015505337.1">
    <property type="nucleotide sequence ID" value="NZ_CAYARL010000004.1"/>
</dbReference>
<dbReference type="EMBL" id="CP017686">
    <property type="protein sequence ID" value="AYQ55562.1"/>
    <property type="molecule type" value="Genomic_DNA"/>
</dbReference>
<feature type="transmembrane region" description="Helical" evidence="1">
    <location>
        <begin position="109"/>
        <end position="129"/>
    </location>
</feature>
<evidence type="ECO:0000256" key="1">
    <source>
        <dbReference type="SAM" id="Phobius"/>
    </source>
</evidence>
<feature type="transmembrane region" description="Helical" evidence="1">
    <location>
        <begin position="12"/>
        <end position="28"/>
    </location>
</feature>
<proteinExistence type="predicted"/>
<name>A0A3G3IJ98_9ARCH</name>
<keyword evidence="1" id="KW-0472">Membrane</keyword>
<keyword evidence="1" id="KW-1133">Transmembrane helix</keyword>
<keyword evidence="1" id="KW-0812">Transmembrane</keyword>
<feature type="transmembrane region" description="Helical" evidence="1">
    <location>
        <begin position="62"/>
        <end position="79"/>
    </location>
</feature>
<dbReference type="GeneID" id="41322223"/>
<organism evidence="2 3">
    <name type="scientific">Methanomethylophilus alvi</name>
    <dbReference type="NCBI Taxonomy" id="1291540"/>
    <lineage>
        <taxon>Archaea</taxon>
        <taxon>Methanobacteriati</taxon>
        <taxon>Thermoplasmatota</taxon>
        <taxon>Thermoplasmata</taxon>
        <taxon>Methanomassiliicoccales</taxon>
        <taxon>Methanomethylophilaceae</taxon>
        <taxon>Methanomethylophilus</taxon>
    </lineage>
</organism>
<sequence length="165" mass="17982">MSETDYKIDPTAFGLFLVAIVSLPLAIMQLKDEGVPTREFFTLMGILILVVSYIAYRNGSNFGFIVFGLVGAAVTLTGLGMGEWECITFGIVFLMALIWSALIKTPETLTFICLTTALIFLTVGLSTVIGGDYWHWIIGIVSLANFLLNIYLAYALALDGKIPVV</sequence>
<evidence type="ECO:0000313" key="2">
    <source>
        <dbReference type="EMBL" id="AYQ55562.1"/>
    </source>
</evidence>
<feature type="transmembrane region" description="Helical" evidence="1">
    <location>
        <begin position="40"/>
        <end position="56"/>
    </location>
</feature>
<accession>A0A3G3IJ98</accession>
<feature type="transmembrane region" description="Helical" evidence="1">
    <location>
        <begin position="136"/>
        <end position="157"/>
    </location>
</feature>